<organism evidence="1 2">
    <name type="scientific">Pleurodeles waltl</name>
    <name type="common">Iberian ribbed newt</name>
    <dbReference type="NCBI Taxonomy" id="8319"/>
    <lineage>
        <taxon>Eukaryota</taxon>
        <taxon>Metazoa</taxon>
        <taxon>Chordata</taxon>
        <taxon>Craniata</taxon>
        <taxon>Vertebrata</taxon>
        <taxon>Euteleostomi</taxon>
        <taxon>Amphibia</taxon>
        <taxon>Batrachia</taxon>
        <taxon>Caudata</taxon>
        <taxon>Salamandroidea</taxon>
        <taxon>Salamandridae</taxon>
        <taxon>Pleurodelinae</taxon>
        <taxon>Pleurodeles</taxon>
    </lineage>
</organism>
<comment type="caution">
    <text evidence="1">The sequence shown here is derived from an EMBL/GenBank/DDBJ whole genome shotgun (WGS) entry which is preliminary data.</text>
</comment>
<reference evidence="1" key="1">
    <citation type="journal article" date="2022" name="bioRxiv">
        <title>Sequencing and chromosome-scale assembly of the giantPleurodeles waltlgenome.</title>
        <authorList>
            <person name="Brown T."/>
            <person name="Elewa A."/>
            <person name="Iarovenko S."/>
            <person name="Subramanian E."/>
            <person name="Araus A.J."/>
            <person name="Petzold A."/>
            <person name="Susuki M."/>
            <person name="Suzuki K.-i.T."/>
            <person name="Hayashi T."/>
            <person name="Toyoda A."/>
            <person name="Oliveira C."/>
            <person name="Osipova E."/>
            <person name="Leigh N.D."/>
            <person name="Simon A."/>
            <person name="Yun M.H."/>
        </authorList>
    </citation>
    <scope>NUCLEOTIDE SEQUENCE</scope>
    <source>
        <strain evidence="1">20211129_DDA</strain>
        <tissue evidence="1">Liver</tissue>
    </source>
</reference>
<feature type="non-terminal residue" evidence="1">
    <location>
        <position position="1"/>
    </location>
</feature>
<accession>A0AAV7KPF9</accession>
<evidence type="ECO:0000313" key="1">
    <source>
        <dbReference type="EMBL" id="KAJ1080678.1"/>
    </source>
</evidence>
<protein>
    <submittedName>
        <fullName evidence="1">Uncharacterized protein</fullName>
    </submittedName>
</protein>
<feature type="non-terminal residue" evidence="1">
    <location>
        <position position="55"/>
    </location>
</feature>
<dbReference type="AlphaFoldDB" id="A0AAV7KPF9"/>
<dbReference type="Proteomes" id="UP001066276">
    <property type="component" value="Chromosome 12"/>
</dbReference>
<gene>
    <name evidence="1" type="ORF">NDU88_000872</name>
</gene>
<evidence type="ECO:0000313" key="2">
    <source>
        <dbReference type="Proteomes" id="UP001066276"/>
    </source>
</evidence>
<sequence>WIGLSIQFCHAQTGKPLRSRVRAHSTRAVATSAALFAGVPLHSICRAATWSSQHT</sequence>
<dbReference type="EMBL" id="JANPWB010000016">
    <property type="protein sequence ID" value="KAJ1080678.1"/>
    <property type="molecule type" value="Genomic_DNA"/>
</dbReference>
<keyword evidence="2" id="KW-1185">Reference proteome</keyword>
<proteinExistence type="predicted"/>
<name>A0AAV7KPF9_PLEWA</name>